<evidence type="ECO:0000256" key="1">
    <source>
        <dbReference type="SAM" id="Coils"/>
    </source>
</evidence>
<evidence type="ECO:0000313" key="3">
    <source>
        <dbReference type="Proteomes" id="UP000199310"/>
    </source>
</evidence>
<sequence length="608" mass="65007">MAGDNNIPITFSAGNSDLSAYIDKLRVQAMDLNGQLLAATKLQADTAREQLKLINDQIQAMSRKNAMGAAAAREAGTAYPAGARVNGDDTMVRLTREGIETQENMADLIIRQLAQGENAIVIALDKLSGKWGNALNNSSGTSSDAFSQSIGKIYQAIREAGSISQDSSPIPVAESGGAFDQVKENYMGTATMLGGIVGAIAGGLLDGPGGILEGYSKGKELTDDIFGGFAGFEAIEENEVQRFNASRNRYMATAGVGDEAVELPRLAPYGISPAQTMDLMTVVAKFNGTSQNAGVIASDIVTINKATGIGGGTLLKLSEIDRSDSPGDHSLARLVQTLQQRAINNGIMQNKDQAGFNDFLDKFAELHRSFLDKQSQVGTATTMDVISKFNRVGGEFSITDPHGLSNINAVQDGLTNPATDSMKAFSYLQLRSLDPSAGMFDIMKQQEQGLAGPNGGAYLQRVLQFTHELGDDDLGKRTLAGFFPKLKLEAVERLYNKSGELNGQLDQGYLNNLYREKGTYDETAAYYTTDKERSPAVISEGILSDRINGLMSLKAEITQAIREAFSGAVIQVDNGRIIIPARTGEPRLKGNAIQNSQQYKNAGGQPAR</sequence>
<keyword evidence="1" id="KW-0175">Coiled coil</keyword>
<dbReference type="EMBL" id="FOJG01000001">
    <property type="protein sequence ID" value="SEW37441.1"/>
    <property type="molecule type" value="Genomic_DNA"/>
</dbReference>
<name>A0A1I0R9J6_9BACT</name>
<proteinExistence type="predicted"/>
<evidence type="ECO:0000313" key="2">
    <source>
        <dbReference type="EMBL" id="SEW37441.1"/>
    </source>
</evidence>
<keyword evidence="3" id="KW-1185">Reference proteome</keyword>
<dbReference type="STRING" id="29529.SAMN04488122_2507"/>
<protein>
    <submittedName>
        <fullName evidence="2">Uncharacterized protein</fullName>
    </submittedName>
</protein>
<organism evidence="2 3">
    <name type="scientific">Chitinophaga arvensicola</name>
    <dbReference type="NCBI Taxonomy" id="29529"/>
    <lineage>
        <taxon>Bacteria</taxon>
        <taxon>Pseudomonadati</taxon>
        <taxon>Bacteroidota</taxon>
        <taxon>Chitinophagia</taxon>
        <taxon>Chitinophagales</taxon>
        <taxon>Chitinophagaceae</taxon>
        <taxon>Chitinophaga</taxon>
    </lineage>
</organism>
<dbReference type="RefSeq" id="WP_089895117.1">
    <property type="nucleotide sequence ID" value="NZ_FOJG01000001.1"/>
</dbReference>
<dbReference type="OrthoDB" id="10015063at2"/>
<dbReference type="Proteomes" id="UP000199310">
    <property type="component" value="Unassembled WGS sequence"/>
</dbReference>
<accession>A0A1I0R9J6</accession>
<reference evidence="3" key="1">
    <citation type="submission" date="2016-10" db="EMBL/GenBank/DDBJ databases">
        <authorList>
            <person name="Varghese N."/>
            <person name="Submissions S."/>
        </authorList>
    </citation>
    <scope>NUCLEOTIDE SEQUENCE [LARGE SCALE GENOMIC DNA]</scope>
    <source>
        <strain evidence="3">DSM 3695</strain>
    </source>
</reference>
<gene>
    <name evidence="2" type="ORF">SAMN04488122_2507</name>
</gene>
<feature type="coiled-coil region" evidence="1">
    <location>
        <begin position="37"/>
        <end position="64"/>
    </location>
</feature>
<dbReference type="AlphaFoldDB" id="A0A1I0R9J6"/>